<keyword evidence="6" id="KW-0012">Acyltransferase</keyword>
<protein>
    <recommendedName>
        <fullName evidence="6">Glutathione hydrolase proenzyme</fullName>
        <ecNumber evidence="6">2.3.2.2</ecNumber>
        <ecNumber evidence="6">3.4.19.13</ecNumber>
    </recommendedName>
    <component>
        <recommendedName>
            <fullName evidence="6">Glutathione hydrolase large chain</fullName>
        </recommendedName>
    </component>
    <component>
        <recommendedName>
            <fullName evidence="6">Glutathione hydrolase small chain</fullName>
        </recommendedName>
    </component>
</protein>
<dbReference type="GO" id="GO:0036374">
    <property type="term" value="F:glutathione hydrolase activity"/>
    <property type="evidence" value="ECO:0007669"/>
    <property type="project" value="UniProtKB-UniRule"/>
</dbReference>
<reference evidence="7 8" key="1">
    <citation type="submission" date="2018-05" db="EMBL/GenBank/DDBJ databases">
        <title>Genomic Encyclopedia of Type Strains, Phase IV (KMG-IV): sequencing the most valuable type-strain genomes for metagenomic binning, comparative biology and taxonomic classification.</title>
        <authorList>
            <person name="Goeker M."/>
        </authorList>
    </citation>
    <scope>NUCLEOTIDE SEQUENCE [LARGE SCALE GENOMIC DNA]</scope>
    <source>
        <strain evidence="7 8">JC118</strain>
    </source>
</reference>
<dbReference type="InterPro" id="IPR000101">
    <property type="entry name" value="GGT_peptidase"/>
</dbReference>
<comment type="similarity">
    <text evidence="6">Belongs to the gamma-glutamyltransferase family.</text>
</comment>
<dbReference type="GO" id="GO:0006751">
    <property type="term" value="P:glutathione catabolic process"/>
    <property type="evidence" value="ECO:0007669"/>
    <property type="project" value="UniProtKB-UniRule"/>
</dbReference>
<evidence type="ECO:0000256" key="5">
    <source>
        <dbReference type="PIRSR" id="PIRSR600101-2"/>
    </source>
</evidence>
<dbReference type="PANTHER" id="PTHR43881:SF1">
    <property type="entry name" value="GAMMA-GLUTAMYLTRANSPEPTIDASE (AFU_ORTHOLOGUE AFUA_4G13580)"/>
    <property type="match status" value="1"/>
</dbReference>
<dbReference type="InterPro" id="IPR052896">
    <property type="entry name" value="GGT-like_enzyme"/>
</dbReference>
<dbReference type="GO" id="GO:0006750">
    <property type="term" value="P:glutathione biosynthetic process"/>
    <property type="evidence" value="ECO:0007669"/>
    <property type="project" value="UniProtKB-KW"/>
</dbReference>
<dbReference type="UniPathway" id="UPA00204"/>
<feature type="active site" description="Nucleophile" evidence="4">
    <location>
        <position position="356"/>
    </location>
</feature>
<comment type="subunit">
    <text evidence="6">This enzyme consists of two polypeptide chains, which are synthesized in precursor form from a single polypeptide.</text>
</comment>
<dbReference type="SUPFAM" id="SSF56235">
    <property type="entry name" value="N-terminal nucleophile aminohydrolases (Ntn hydrolases)"/>
    <property type="match status" value="1"/>
</dbReference>
<proteinExistence type="inferred from homology"/>
<dbReference type="Gene3D" id="1.10.246.230">
    <property type="match status" value="1"/>
</dbReference>
<evidence type="ECO:0000313" key="7">
    <source>
        <dbReference type="EMBL" id="PXX77290.1"/>
    </source>
</evidence>
<dbReference type="Pfam" id="PF01019">
    <property type="entry name" value="G_glu_transpept"/>
    <property type="match status" value="1"/>
</dbReference>
<dbReference type="InterPro" id="IPR043137">
    <property type="entry name" value="GGT_ssub_C"/>
</dbReference>
<keyword evidence="6 7" id="KW-0378">Hydrolase</keyword>
<dbReference type="OrthoDB" id="9781342at2"/>
<dbReference type="Proteomes" id="UP000247612">
    <property type="component" value="Unassembled WGS sequence"/>
</dbReference>
<dbReference type="PRINTS" id="PR01210">
    <property type="entry name" value="GGTRANSPTASE"/>
</dbReference>
<keyword evidence="6" id="KW-0865">Zymogen</keyword>
<name>A0A318KIM6_9FIRM</name>
<keyword evidence="6" id="KW-0317">Glutathione biosynthesis</keyword>
<dbReference type="GO" id="GO:0103068">
    <property type="term" value="F:leukotriene C4 gamma-glutamyl transferase activity"/>
    <property type="evidence" value="ECO:0007669"/>
    <property type="project" value="UniProtKB-EC"/>
</dbReference>
<evidence type="ECO:0000256" key="1">
    <source>
        <dbReference type="ARBA" id="ARBA00001049"/>
    </source>
</evidence>
<feature type="binding site" evidence="5">
    <location>
        <position position="398"/>
    </location>
    <ligand>
        <name>L-glutamate</name>
        <dbReference type="ChEBI" id="CHEBI:29985"/>
    </ligand>
</feature>
<organism evidence="7 8">
    <name type="scientific">Dielma fastidiosa</name>
    <dbReference type="NCBI Taxonomy" id="1034346"/>
    <lineage>
        <taxon>Bacteria</taxon>
        <taxon>Bacillati</taxon>
        <taxon>Bacillota</taxon>
        <taxon>Erysipelotrichia</taxon>
        <taxon>Erysipelotrichales</taxon>
        <taxon>Erysipelotrichaceae</taxon>
        <taxon>Dielma</taxon>
    </lineage>
</organism>
<gene>
    <name evidence="7" type="ORF">DES51_11139</name>
</gene>
<evidence type="ECO:0000256" key="2">
    <source>
        <dbReference type="ARBA" id="ARBA00001089"/>
    </source>
</evidence>
<dbReference type="NCBIfam" id="TIGR00066">
    <property type="entry name" value="g_glut_trans"/>
    <property type="match status" value="1"/>
</dbReference>
<dbReference type="AlphaFoldDB" id="A0A318KIM6"/>
<dbReference type="PANTHER" id="PTHR43881">
    <property type="entry name" value="GAMMA-GLUTAMYLTRANSPEPTIDASE (AFU_ORTHOLOGUE AFUA_4G13580)"/>
    <property type="match status" value="1"/>
</dbReference>
<evidence type="ECO:0000313" key="8">
    <source>
        <dbReference type="Proteomes" id="UP000247612"/>
    </source>
</evidence>
<evidence type="ECO:0000256" key="3">
    <source>
        <dbReference type="ARBA" id="ARBA00047417"/>
    </source>
</evidence>
<sequence>MNFDPLYQPYASNRYPIIANNGMVATGSAQASAAGLEILRRGGNAVDAAIATAAALTVVEPTANGLGSDAFAIVWMKDKLYGLNSSGYAPADISREKVLAKGHEQMPTFGWTPVTVPGAPMAWAELSKRFGKLPLIEVLQPAIRYAEEGYPLSPMLAKMWERASERFAKEFAGKHEFDEWFKVFTKQGESYHCGEIVKLPDHAKTLRLIGETNAKAFYEGEIAQQLVKQSKRDGGYFSLDDLKDYKASWVEPIRVNYHGYDVWEIPPNGQGIVALMALNILKEFDFKEKDCTDTYHKQFEAIKMAFADGMHYVTDPDCMAIDYHDLLKPEYGKARAAEIGKIAKEPKIAEPPKSGTVYLCTADGEGNMVSYIQSNYMGFGSGIVVEGYGITLQNRGHDFSLDENHYNVLKPRKRTYHTIIPGFITKDDKAVGPFGVMGGYMQPQGHVQVAMNLIDFHLNPQMALDAPRWQWVKGKKFTIEPEFPNAVALQLQSLGHEIVPELSRVSFGRGQMIVRLENGVLVGGTESRTDSNIACY</sequence>
<keyword evidence="8" id="KW-1185">Reference proteome</keyword>
<dbReference type="STRING" id="1034346.GCA_000313565_03208"/>
<dbReference type="EC" id="3.4.19.13" evidence="6"/>
<dbReference type="RefSeq" id="WP_022939484.1">
    <property type="nucleotide sequence ID" value="NZ_CABKRQ010000010.1"/>
</dbReference>
<accession>A0A318KIM6</accession>
<evidence type="ECO:0000256" key="4">
    <source>
        <dbReference type="PIRSR" id="PIRSR600101-1"/>
    </source>
</evidence>
<dbReference type="Gene3D" id="3.60.20.40">
    <property type="match status" value="1"/>
</dbReference>
<feature type="binding site" evidence="5">
    <location>
        <position position="439"/>
    </location>
    <ligand>
        <name>L-glutamate</name>
        <dbReference type="ChEBI" id="CHEBI:29985"/>
    </ligand>
</feature>
<comment type="PTM">
    <text evidence="6">Cleaved by autocatalysis into a large and a small subunit.</text>
</comment>
<comment type="catalytic activity">
    <reaction evidence="3 6">
        <text>an N-terminal (5-L-glutamyl)-[peptide] + an alpha-amino acid = 5-L-glutamyl amino acid + an N-terminal L-alpha-aminoacyl-[peptide]</text>
        <dbReference type="Rhea" id="RHEA:23904"/>
        <dbReference type="Rhea" id="RHEA-COMP:9780"/>
        <dbReference type="Rhea" id="RHEA-COMP:9795"/>
        <dbReference type="ChEBI" id="CHEBI:77644"/>
        <dbReference type="ChEBI" id="CHEBI:78597"/>
        <dbReference type="ChEBI" id="CHEBI:78599"/>
        <dbReference type="ChEBI" id="CHEBI:78608"/>
        <dbReference type="EC" id="2.3.2.2"/>
    </reaction>
</comment>
<keyword evidence="6" id="KW-0808">Transferase</keyword>
<dbReference type="InterPro" id="IPR029055">
    <property type="entry name" value="Ntn_hydrolases_N"/>
</dbReference>
<evidence type="ECO:0000256" key="6">
    <source>
        <dbReference type="RuleBase" id="RU368036"/>
    </source>
</evidence>
<dbReference type="EMBL" id="QJKH01000011">
    <property type="protein sequence ID" value="PXX77290.1"/>
    <property type="molecule type" value="Genomic_DNA"/>
</dbReference>
<comment type="pathway">
    <text evidence="6">Sulfur metabolism; glutathione metabolism.</text>
</comment>
<comment type="catalytic activity">
    <reaction evidence="2 6">
        <text>glutathione + H2O = L-cysteinylglycine + L-glutamate</text>
        <dbReference type="Rhea" id="RHEA:28807"/>
        <dbReference type="ChEBI" id="CHEBI:15377"/>
        <dbReference type="ChEBI" id="CHEBI:29985"/>
        <dbReference type="ChEBI" id="CHEBI:57925"/>
        <dbReference type="ChEBI" id="CHEBI:61694"/>
        <dbReference type="EC" id="3.4.19.13"/>
    </reaction>
</comment>
<comment type="caution">
    <text evidence="7">The sequence shown here is derived from an EMBL/GenBank/DDBJ whole genome shotgun (WGS) entry which is preliminary data.</text>
</comment>
<dbReference type="EC" id="2.3.2.2" evidence="6"/>
<comment type="catalytic activity">
    <reaction evidence="1 6">
        <text>an S-substituted glutathione + H2O = an S-substituted L-cysteinylglycine + L-glutamate</text>
        <dbReference type="Rhea" id="RHEA:59468"/>
        <dbReference type="ChEBI" id="CHEBI:15377"/>
        <dbReference type="ChEBI" id="CHEBI:29985"/>
        <dbReference type="ChEBI" id="CHEBI:90779"/>
        <dbReference type="ChEBI" id="CHEBI:143103"/>
        <dbReference type="EC" id="3.4.19.13"/>
    </reaction>
</comment>